<dbReference type="RefSeq" id="WP_039350470.1">
    <property type="nucleotide sequence ID" value="NZ_PGEZ01000001.1"/>
</dbReference>
<feature type="signal peptide" evidence="6">
    <location>
        <begin position="1"/>
        <end position="18"/>
    </location>
</feature>
<dbReference type="InterPro" id="IPR013766">
    <property type="entry name" value="Thioredoxin_domain"/>
</dbReference>
<dbReference type="AlphaFoldDB" id="A0A0B2BJ74"/>
<dbReference type="PANTHER" id="PTHR42852:SF6">
    <property type="entry name" value="THIOL:DISULFIDE INTERCHANGE PROTEIN DSBE"/>
    <property type="match status" value="1"/>
</dbReference>
<keyword evidence="4" id="KW-1015">Disulfide bond</keyword>
<comment type="subcellular location">
    <subcellularLocation>
        <location evidence="1">Cell envelope</location>
    </subcellularLocation>
</comment>
<evidence type="ECO:0000256" key="2">
    <source>
        <dbReference type="ARBA" id="ARBA00022748"/>
    </source>
</evidence>
<accession>A0A0B2BJ74</accession>
<feature type="domain" description="Thioredoxin" evidence="7">
    <location>
        <begin position="66"/>
        <end position="206"/>
    </location>
</feature>
<proteinExistence type="predicted"/>
<evidence type="ECO:0000313" key="9">
    <source>
        <dbReference type="Proteomes" id="UP000230842"/>
    </source>
</evidence>
<protein>
    <submittedName>
        <fullName evidence="8">Thiol-disulfide isomerase/thioredoxin</fullName>
    </submittedName>
</protein>
<dbReference type="PROSITE" id="PS00194">
    <property type="entry name" value="THIOREDOXIN_1"/>
    <property type="match status" value="1"/>
</dbReference>
<dbReference type="InterPro" id="IPR017937">
    <property type="entry name" value="Thioredoxin_CS"/>
</dbReference>
<organism evidence="8 9">
    <name type="scientific">Mumia flava</name>
    <dbReference type="NCBI Taxonomy" id="1348852"/>
    <lineage>
        <taxon>Bacteria</taxon>
        <taxon>Bacillati</taxon>
        <taxon>Actinomycetota</taxon>
        <taxon>Actinomycetes</taxon>
        <taxon>Propionibacteriales</taxon>
        <taxon>Nocardioidaceae</taxon>
        <taxon>Mumia</taxon>
    </lineage>
</organism>
<dbReference type="Proteomes" id="UP000230842">
    <property type="component" value="Unassembled WGS sequence"/>
</dbReference>
<dbReference type="Pfam" id="PF08534">
    <property type="entry name" value="Redoxin"/>
    <property type="match status" value="1"/>
</dbReference>
<sequence length="210" mass="21124">MSRSTLVAVLLGAVVVLAACGGEDLSPADAPEASGSAASVDADAAELAAAKADAGIEPCPRTSKRGAVPDGLPAVVLECLGGGAPVNLAGLPGTPTVINLWASWCGPCRDELPELARLHTEAGGQVAVLGVDYRDPDPLGAIALAADSGVTYPLVSDPDEAVRDALGVIGLPQTVFVDASGTIVATERRPVTDYDDLVGLVDEHLGVDLR</sequence>
<evidence type="ECO:0000256" key="4">
    <source>
        <dbReference type="ARBA" id="ARBA00023157"/>
    </source>
</evidence>
<reference evidence="8 9" key="1">
    <citation type="submission" date="2017-11" db="EMBL/GenBank/DDBJ databases">
        <title>Genomic Encyclopedia of Archaeal and Bacterial Type Strains, Phase II (KMG-II): From Individual Species to Whole Genera.</title>
        <authorList>
            <person name="Goeker M."/>
        </authorList>
    </citation>
    <scope>NUCLEOTIDE SEQUENCE [LARGE SCALE GENOMIC DNA]</scope>
    <source>
        <strain evidence="8 9">DSM 27763</strain>
    </source>
</reference>
<evidence type="ECO:0000256" key="5">
    <source>
        <dbReference type="ARBA" id="ARBA00023284"/>
    </source>
</evidence>
<dbReference type="GO" id="GO:0017004">
    <property type="term" value="P:cytochrome complex assembly"/>
    <property type="evidence" value="ECO:0007669"/>
    <property type="project" value="UniProtKB-KW"/>
</dbReference>
<dbReference type="PANTHER" id="PTHR42852">
    <property type="entry name" value="THIOL:DISULFIDE INTERCHANGE PROTEIN DSBE"/>
    <property type="match status" value="1"/>
</dbReference>
<dbReference type="OrthoDB" id="9796554at2"/>
<evidence type="ECO:0000256" key="6">
    <source>
        <dbReference type="SAM" id="SignalP"/>
    </source>
</evidence>
<keyword evidence="6" id="KW-0732">Signal</keyword>
<evidence type="ECO:0000259" key="7">
    <source>
        <dbReference type="PROSITE" id="PS51352"/>
    </source>
</evidence>
<dbReference type="SUPFAM" id="SSF52833">
    <property type="entry name" value="Thioredoxin-like"/>
    <property type="match status" value="1"/>
</dbReference>
<keyword evidence="3" id="KW-0735">Signal-anchor</keyword>
<dbReference type="GO" id="GO:0016853">
    <property type="term" value="F:isomerase activity"/>
    <property type="evidence" value="ECO:0007669"/>
    <property type="project" value="UniProtKB-KW"/>
</dbReference>
<keyword evidence="5" id="KW-0676">Redox-active center</keyword>
<dbReference type="InterPro" id="IPR050553">
    <property type="entry name" value="Thioredoxin_ResA/DsbE_sf"/>
</dbReference>
<dbReference type="PROSITE" id="PS51352">
    <property type="entry name" value="THIOREDOXIN_2"/>
    <property type="match status" value="1"/>
</dbReference>
<dbReference type="CDD" id="cd02966">
    <property type="entry name" value="TlpA_like_family"/>
    <property type="match status" value="1"/>
</dbReference>
<evidence type="ECO:0000256" key="1">
    <source>
        <dbReference type="ARBA" id="ARBA00004196"/>
    </source>
</evidence>
<dbReference type="InterPro" id="IPR036249">
    <property type="entry name" value="Thioredoxin-like_sf"/>
</dbReference>
<dbReference type="PROSITE" id="PS51257">
    <property type="entry name" value="PROKAR_LIPOPROTEIN"/>
    <property type="match status" value="1"/>
</dbReference>
<gene>
    <name evidence="8" type="ORF">CLV56_1621</name>
</gene>
<name>A0A0B2BJ74_9ACTN</name>
<comment type="caution">
    <text evidence="8">The sequence shown here is derived from an EMBL/GenBank/DDBJ whole genome shotgun (WGS) entry which is preliminary data.</text>
</comment>
<dbReference type="EMBL" id="PGEZ01000001">
    <property type="protein sequence ID" value="PJJ57393.1"/>
    <property type="molecule type" value="Genomic_DNA"/>
</dbReference>
<keyword evidence="2" id="KW-0201">Cytochrome c-type biogenesis</keyword>
<keyword evidence="8" id="KW-0413">Isomerase</keyword>
<dbReference type="Gene3D" id="3.40.30.10">
    <property type="entry name" value="Glutaredoxin"/>
    <property type="match status" value="1"/>
</dbReference>
<feature type="chain" id="PRO_5038971664" evidence="6">
    <location>
        <begin position="19"/>
        <end position="210"/>
    </location>
</feature>
<evidence type="ECO:0000313" key="8">
    <source>
        <dbReference type="EMBL" id="PJJ57393.1"/>
    </source>
</evidence>
<dbReference type="GO" id="GO:0016491">
    <property type="term" value="F:oxidoreductase activity"/>
    <property type="evidence" value="ECO:0007669"/>
    <property type="project" value="InterPro"/>
</dbReference>
<dbReference type="GO" id="GO:0030313">
    <property type="term" value="C:cell envelope"/>
    <property type="evidence" value="ECO:0007669"/>
    <property type="project" value="UniProtKB-SubCell"/>
</dbReference>
<dbReference type="InterPro" id="IPR013740">
    <property type="entry name" value="Redoxin"/>
</dbReference>
<keyword evidence="9" id="KW-1185">Reference proteome</keyword>
<keyword evidence="3" id="KW-0812">Transmembrane</keyword>
<evidence type="ECO:0000256" key="3">
    <source>
        <dbReference type="ARBA" id="ARBA00022968"/>
    </source>
</evidence>